<name>A0A9J6RPA6_9GAMM</name>
<dbReference type="Gene3D" id="3.30.70.270">
    <property type="match status" value="1"/>
</dbReference>
<evidence type="ECO:0000313" key="4">
    <source>
        <dbReference type="EMBL" id="MCZ0866387.1"/>
    </source>
</evidence>
<evidence type="ECO:0000259" key="3">
    <source>
        <dbReference type="PROSITE" id="PS50887"/>
    </source>
</evidence>
<dbReference type="PANTHER" id="PTHR44757:SF2">
    <property type="entry name" value="BIOFILM ARCHITECTURE MAINTENANCE PROTEIN MBAA"/>
    <property type="match status" value="1"/>
</dbReference>
<comment type="caution">
    <text evidence="4">The sequence shown here is derived from an EMBL/GenBank/DDBJ whole genome shotgun (WGS) entry which is preliminary data.</text>
</comment>
<dbReference type="CDD" id="cd01948">
    <property type="entry name" value="EAL"/>
    <property type="match status" value="1"/>
</dbReference>
<organism evidence="4 5">
    <name type="scientific">Dasania phycosphaerae</name>
    <dbReference type="NCBI Taxonomy" id="2950436"/>
    <lineage>
        <taxon>Bacteria</taxon>
        <taxon>Pseudomonadati</taxon>
        <taxon>Pseudomonadota</taxon>
        <taxon>Gammaproteobacteria</taxon>
        <taxon>Cellvibrionales</taxon>
        <taxon>Spongiibacteraceae</taxon>
        <taxon>Dasania</taxon>
    </lineage>
</organism>
<dbReference type="EMBL" id="JAPTGG010000012">
    <property type="protein sequence ID" value="MCZ0866387.1"/>
    <property type="molecule type" value="Genomic_DNA"/>
</dbReference>
<dbReference type="NCBIfam" id="TIGR00254">
    <property type="entry name" value="GGDEF"/>
    <property type="match status" value="1"/>
</dbReference>
<dbReference type="PROSITE" id="PS50883">
    <property type="entry name" value="EAL"/>
    <property type="match status" value="1"/>
</dbReference>
<evidence type="ECO:0000256" key="1">
    <source>
        <dbReference type="ARBA" id="ARBA00001946"/>
    </source>
</evidence>
<dbReference type="PANTHER" id="PTHR44757">
    <property type="entry name" value="DIGUANYLATE CYCLASE DGCP"/>
    <property type="match status" value="1"/>
</dbReference>
<dbReference type="InterPro" id="IPR000160">
    <property type="entry name" value="GGDEF_dom"/>
</dbReference>
<accession>A0A9J6RPA6</accession>
<dbReference type="FunFam" id="3.30.70.270:FF:000001">
    <property type="entry name" value="Diguanylate cyclase domain protein"/>
    <property type="match status" value="1"/>
</dbReference>
<dbReference type="AlphaFoldDB" id="A0A9J6RPA6"/>
<dbReference type="Pfam" id="PF00990">
    <property type="entry name" value="GGDEF"/>
    <property type="match status" value="1"/>
</dbReference>
<dbReference type="InterPro" id="IPR029787">
    <property type="entry name" value="Nucleotide_cyclase"/>
</dbReference>
<proteinExistence type="predicted"/>
<evidence type="ECO:0000259" key="2">
    <source>
        <dbReference type="PROSITE" id="PS50883"/>
    </source>
</evidence>
<dbReference type="PROSITE" id="PS50887">
    <property type="entry name" value="GGDEF"/>
    <property type="match status" value="1"/>
</dbReference>
<feature type="domain" description="GGDEF" evidence="3">
    <location>
        <begin position="168"/>
        <end position="301"/>
    </location>
</feature>
<reference evidence="4 5" key="1">
    <citation type="submission" date="2022-12" db="EMBL/GenBank/DDBJ databases">
        <title>Dasania phycosphaerae sp. nov., isolated from particulate material of the south coast of Korea.</title>
        <authorList>
            <person name="Jiang Y."/>
        </authorList>
    </citation>
    <scope>NUCLEOTIDE SEQUENCE [LARGE SCALE GENOMIC DNA]</scope>
    <source>
        <strain evidence="4 5">GY-19</strain>
    </source>
</reference>
<dbReference type="GO" id="GO:0003824">
    <property type="term" value="F:catalytic activity"/>
    <property type="evidence" value="ECO:0007669"/>
    <property type="project" value="UniProtKB-ARBA"/>
</dbReference>
<keyword evidence="5" id="KW-1185">Reference proteome</keyword>
<dbReference type="SUPFAM" id="SSF55073">
    <property type="entry name" value="Nucleotide cyclase"/>
    <property type="match status" value="1"/>
</dbReference>
<dbReference type="InterPro" id="IPR043128">
    <property type="entry name" value="Rev_trsase/Diguanyl_cyclase"/>
</dbReference>
<dbReference type="Pfam" id="PF00563">
    <property type="entry name" value="EAL"/>
    <property type="match status" value="1"/>
</dbReference>
<dbReference type="Proteomes" id="UP001069090">
    <property type="component" value="Unassembled WGS sequence"/>
</dbReference>
<dbReference type="Gene3D" id="3.20.20.450">
    <property type="entry name" value="EAL domain"/>
    <property type="match status" value="1"/>
</dbReference>
<dbReference type="RefSeq" id="WP_258332551.1">
    <property type="nucleotide sequence ID" value="NZ_JAPTGG010000012.1"/>
</dbReference>
<comment type="cofactor">
    <cofactor evidence="1">
        <name>Mg(2+)</name>
        <dbReference type="ChEBI" id="CHEBI:18420"/>
    </cofactor>
</comment>
<protein>
    <submittedName>
        <fullName evidence="4">EAL domain-containing protein</fullName>
    </submittedName>
</protein>
<dbReference type="InterPro" id="IPR052155">
    <property type="entry name" value="Biofilm_reg_signaling"/>
</dbReference>
<dbReference type="SMART" id="SM00052">
    <property type="entry name" value="EAL"/>
    <property type="match status" value="1"/>
</dbReference>
<dbReference type="InterPro" id="IPR001633">
    <property type="entry name" value="EAL_dom"/>
</dbReference>
<dbReference type="CDD" id="cd01949">
    <property type="entry name" value="GGDEF"/>
    <property type="match status" value="1"/>
</dbReference>
<dbReference type="SMART" id="SM00267">
    <property type="entry name" value="GGDEF"/>
    <property type="match status" value="1"/>
</dbReference>
<sequence length="572" mass="64890">MSITCVNALFISSSPNHRQLLAKLCKQFEYSEIEISYSASAELAQQCLSEKHYDILLIGTESELEQRLELLSNLPNDESYVPATLLLSHSKQAFSQHKHLHSRIDSLRIQELTPALLEHCIRYAIRHKADEARLLKLAHHDPLTGLANRLAFKKQLLKLIAQTKRSGHLLALMIVDLDNFKLINDALGHDVGDKVLADAAEHLQQSVRESDLVARLGGDEFAIIATHLHSPKDAATLARTIIERCHFQQHGTHIKLDVSCSIGIALYPNDSQEHCVLLKHADNALFKAKQAGKRQFSFADQELNFKDKFQHALDSDIKHPKFLKQLQLYYQPIVDTKSQQLIGAEALLRWNNPSQGLLAPDKFLNAIESNGLMNKVGNWVVHNACMQHLAWVKQGLPAIAVSVNLTAQQLENSYLINVIKKLIHHQQFNPHYLCLELSEADAFKCSEKVQNSLYKLHELGVHLTIDNFGKDYCSLTQLHRLPIDSIKIDRSLIQRAEYNEEYADVTEAIIQLGKILNLNIIAQGIENSRCLEYISTRDCHQAQGFYIAKPLNHNHFMHWMGQQNQRLSNIAH</sequence>
<feature type="domain" description="EAL" evidence="2">
    <location>
        <begin position="306"/>
        <end position="564"/>
    </location>
</feature>
<dbReference type="SUPFAM" id="SSF141868">
    <property type="entry name" value="EAL domain-like"/>
    <property type="match status" value="1"/>
</dbReference>
<gene>
    <name evidence="4" type="ORF">O0V09_14335</name>
</gene>
<dbReference type="InterPro" id="IPR035919">
    <property type="entry name" value="EAL_sf"/>
</dbReference>
<evidence type="ECO:0000313" key="5">
    <source>
        <dbReference type="Proteomes" id="UP001069090"/>
    </source>
</evidence>